<gene>
    <name evidence="6" type="ORF">GXP67_27690</name>
</gene>
<evidence type="ECO:0000313" key="6">
    <source>
        <dbReference type="EMBL" id="QHT70157.1"/>
    </source>
</evidence>
<evidence type="ECO:0000313" key="7">
    <source>
        <dbReference type="Proteomes" id="UP000480178"/>
    </source>
</evidence>
<evidence type="ECO:0000256" key="2">
    <source>
        <dbReference type="ARBA" id="ARBA00022723"/>
    </source>
</evidence>
<evidence type="ECO:0000259" key="5">
    <source>
        <dbReference type="PROSITE" id="PS51007"/>
    </source>
</evidence>
<dbReference type="InterPro" id="IPR036909">
    <property type="entry name" value="Cyt_c-like_dom_sf"/>
</dbReference>
<feature type="domain" description="Cytochrome c" evidence="5">
    <location>
        <begin position="202"/>
        <end position="296"/>
    </location>
</feature>
<dbReference type="GO" id="GO:0009055">
    <property type="term" value="F:electron transfer activity"/>
    <property type="evidence" value="ECO:0007669"/>
    <property type="project" value="InterPro"/>
</dbReference>
<dbReference type="InterPro" id="IPR051459">
    <property type="entry name" value="Cytochrome_c-type_DH"/>
</dbReference>
<sequence>MKSTFRKVLKWTLRSLAALVVLLVVAYAVIYFITEKRLSKTYDVDVAHLTIPTDAESIAKGGHVIATRGCQDCHGKDLAGNIMIDDPGLGRIVASNLTSGKGGVGGEFSAEDWVRAIRHGVGPDKKPLKVMPSNEFSGISNADLANMIGYIKSLPPVDKELPDHNLKPLARVLFVAGPLAGLTTADKIDHTQEFTDKLTPAITAEYGKYLAVSCSGCHGQDFKGQEMPIPGMKASANITSSGDVGKWTETQFMTVLKTGKRPDGRQLNNKDMPWEMTRNFTDDEIKSIYLFLRSLPAKQELQASAK</sequence>
<dbReference type="InterPro" id="IPR009056">
    <property type="entry name" value="Cyt_c-like_dom"/>
</dbReference>
<dbReference type="KEGG" id="rhoz:GXP67_27690"/>
<keyword evidence="1 4" id="KW-0349">Heme</keyword>
<dbReference type="SUPFAM" id="SSF46626">
    <property type="entry name" value="Cytochrome c"/>
    <property type="match status" value="2"/>
</dbReference>
<evidence type="ECO:0000256" key="1">
    <source>
        <dbReference type="ARBA" id="ARBA00022617"/>
    </source>
</evidence>
<dbReference type="RefSeq" id="WP_162446140.1">
    <property type="nucleotide sequence ID" value="NZ_CP048222.1"/>
</dbReference>
<dbReference type="PANTHER" id="PTHR35008">
    <property type="entry name" value="BLL4482 PROTEIN-RELATED"/>
    <property type="match status" value="1"/>
</dbReference>
<dbReference type="Gene3D" id="1.10.760.10">
    <property type="entry name" value="Cytochrome c-like domain"/>
    <property type="match status" value="2"/>
</dbReference>
<dbReference type="GO" id="GO:0020037">
    <property type="term" value="F:heme binding"/>
    <property type="evidence" value="ECO:0007669"/>
    <property type="project" value="InterPro"/>
</dbReference>
<dbReference type="Pfam" id="PF00034">
    <property type="entry name" value="Cytochrom_C"/>
    <property type="match status" value="1"/>
</dbReference>
<accession>A0A6C0GQE7</accession>
<keyword evidence="2 4" id="KW-0479">Metal-binding</keyword>
<protein>
    <submittedName>
        <fullName evidence="6">Cytochrome c</fullName>
    </submittedName>
</protein>
<dbReference type="Pfam" id="PF13442">
    <property type="entry name" value="Cytochrome_CBB3"/>
    <property type="match status" value="1"/>
</dbReference>
<evidence type="ECO:0000256" key="3">
    <source>
        <dbReference type="ARBA" id="ARBA00023004"/>
    </source>
</evidence>
<keyword evidence="3 4" id="KW-0408">Iron</keyword>
<dbReference type="GO" id="GO:0046872">
    <property type="term" value="F:metal ion binding"/>
    <property type="evidence" value="ECO:0007669"/>
    <property type="project" value="UniProtKB-KW"/>
</dbReference>
<dbReference type="Proteomes" id="UP000480178">
    <property type="component" value="Chromosome"/>
</dbReference>
<dbReference type="PANTHER" id="PTHR35008:SF8">
    <property type="entry name" value="ALCOHOL DEHYDROGENASE CYTOCHROME C SUBUNIT"/>
    <property type="match status" value="1"/>
</dbReference>
<dbReference type="AlphaFoldDB" id="A0A6C0GQE7"/>
<keyword evidence="7" id="KW-1185">Reference proteome</keyword>
<proteinExistence type="predicted"/>
<dbReference type="EMBL" id="CP048222">
    <property type="protein sequence ID" value="QHT70157.1"/>
    <property type="molecule type" value="Genomic_DNA"/>
</dbReference>
<reference evidence="6 7" key="1">
    <citation type="submission" date="2020-01" db="EMBL/GenBank/DDBJ databases">
        <authorList>
            <person name="Kim M.K."/>
        </authorList>
    </citation>
    <scope>NUCLEOTIDE SEQUENCE [LARGE SCALE GENOMIC DNA]</scope>
    <source>
        <strain evidence="6 7">172606-1</strain>
    </source>
</reference>
<name>A0A6C0GQE7_9BACT</name>
<organism evidence="6 7">
    <name type="scientific">Rhodocytophaga rosea</name>
    <dbReference type="NCBI Taxonomy" id="2704465"/>
    <lineage>
        <taxon>Bacteria</taxon>
        <taxon>Pseudomonadati</taxon>
        <taxon>Bacteroidota</taxon>
        <taxon>Cytophagia</taxon>
        <taxon>Cytophagales</taxon>
        <taxon>Rhodocytophagaceae</taxon>
        <taxon>Rhodocytophaga</taxon>
    </lineage>
</organism>
<feature type="domain" description="Cytochrome c" evidence="5">
    <location>
        <begin position="56"/>
        <end position="155"/>
    </location>
</feature>
<dbReference type="PROSITE" id="PS51007">
    <property type="entry name" value="CYTC"/>
    <property type="match status" value="2"/>
</dbReference>
<evidence type="ECO:0000256" key="4">
    <source>
        <dbReference type="PROSITE-ProRule" id="PRU00433"/>
    </source>
</evidence>